<dbReference type="Pfam" id="PF00042">
    <property type="entry name" value="Globin"/>
    <property type="match status" value="1"/>
</dbReference>
<dbReference type="AlphaFoldDB" id="A0A518DLB8"/>
<dbReference type="GO" id="GO:0008941">
    <property type="term" value="F:nitric oxide dioxygenase NAD(P)H activity"/>
    <property type="evidence" value="ECO:0007669"/>
    <property type="project" value="UniProtKB-EC"/>
</dbReference>
<keyword evidence="1" id="KW-0479">Metal-binding</keyword>
<feature type="domain" description="Globin" evidence="2">
    <location>
        <begin position="71"/>
        <end position="119"/>
    </location>
</feature>
<dbReference type="RefSeq" id="WP_145048753.1">
    <property type="nucleotide sequence ID" value="NZ_CP036433.1"/>
</dbReference>
<reference evidence="3 4" key="1">
    <citation type="submission" date="2019-02" db="EMBL/GenBank/DDBJ databases">
        <title>Deep-cultivation of Planctomycetes and their phenomic and genomic characterization uncovers novel biology.</title>
        <authorList>
            <person name="Wiegand S."/>
            <person name="Jogler M."/>
            <person name="Boedeker C."/>
            <person name="Pinto D."/>
            <person name="Vollmers J."/>
            <person name="Rivas-Marin E."/>
            <person name="Kohn T."/>
            <person name="Peeters S.H."/>
            <person name="Heuer A."/>
            <person name="Rast P."/>
            <person name="Oberbeckmann S."/>
            <person name="Bunk B."/>
            <person name="Jeske O."/>
            <person name="Meyerdierks A."/>
            <person name="Storesund J.E."/>
            <person name="Kallscheuer N."/>
            <person name="Luecker S."/>
            <person name="Lage O.M."/>
            <person name="Pohl T."/>
            <person name="Merkel B.J."/>
            <person name="Hornburger P."/>
            <person name="Mueller R.-W."/>
            <person name="Bruemmer F."/>
            <person name="Labrenz M."/>
            <person name="Spormann A.M."/>
            <person name="Op den Camp H."/>
            <person name="Overmann J."/>
            <person name="Amann R."/>
            <person name="Jetten M.S.M."/>
            <person name="Mascher T."/>
            <person name="Medema M.H."/>
            <person name="Devos D.P."/>
            <person name="Kaster A.-K."/>
            <person name="Ovreas L."/>
            <person name="Rohde M."/>
            <person name="Galperin M.Y."/>
            <person name="Jogler C."/>
        </authorList>
    </citation>
    <scope>NUCLEOTIDE SEQUENCE [LARGE SCALE GENOMIC DNA]</scope>
    <source>
        <strain evidence="3 4">Pla85_3_4</strain>
    </source>
</reference>
<comment type="similarity">
    <text evidence="1">Belongs to the globin family.</text>
</comment>
<name>A0A518DLB8_9BACT</name>
<keyword evidence="3" id="KW-0560">Oxidoreductase</keyword>
<organism evidence="3 4">
    <name type="scientific">Lignipirellula cremea</name>
    <dbReference type="NCBI Taxonomy" id="2528010"/>
    <lineage>
        <taxon>Bacteria</taxon>
        <taxon>Pseudomonadati</taxon>
        <taxon>Planctomycetota</taxon>
        <taxon>Planctomycetia</taxon>
        <taxon>Pirellulales</taxon>
        <taxon>Pirellulaceae</taxon>
        <taxon>Lignipirellula</taxon>
    </lineage>
</organism>
<dbReference type="InterPro" id="IPR012292">
    <property type="entry name" value="Globin/Proto"/>
</dbReference>
<keyword evidence="4" id="KW-1185">Reference proteome</keyword>
<keyword evidence="1" id="KW-0408">Iron</keyword>
<protein>
    <submittedName>
        <fullName evidence="3">Flavohemoprotein</fullName>
        <ecNumber evidence="3">1.14.12.17</ecNumber>
    </submittedName>
</protein>
<dbReference type="GO" id="GO:0019825">
    <property type="term" value="F:oxygen binding"/>
    <property type="evidence" value="ECO:0007669"/>
    <property type="project" value="InterPro"/>
</dbReference>
<keyword evidence="1" id="KW-0561">Oxygen transport</keyword>
<evidence type="ECO:0000256" key="1">
    <source>
        <dbReference type="RuleBase" id="RU000356"/>
    </source>
</evidence>
<dbReference type="OrthoDB" id="980856at2"/>
<accession>A0A518DLB8</accession>
<evidence type="ECO:0000313" key="3">
    <source>
        <dbReference type="EMBL" id="QDU92629.1"/>
    </source>
</evidence>
<keyword evidence="1" id="KW-0349">Heme</keyword>
<dbReference type="GO" id="GO:0005344">
    <property type="term" value="F:oxygen carrier activity"/>
    <property type="evidence" value="ECO:0007669"/>
    <property type="project" value="UniProtKB-KW"/>
</dbReference>
<dbReference type="EMBL" id="CP036433">
    <property type="protein sequence ID" value="QDU92629.1"/>
    <property type="molecule type" value="Genomic_DNA"/>
</dbReference>
<proteinExistence type="inferred from homology"/>
<keyword evidence="1" id="KW-0813">Transport</keyword>
<dbReference type="InterPro" id="IPR000971">
    <property type="entry name" value="Globin"/>
</dbReference>
<dbReference type="Gene3D" id="1.10.490.10">
    <property type="entry name" value="Globins"/>
    <property type="match status" value="1"/>
</dbReference>
<dbReference type="KEGG" id="lcre:Pla8534_03770"/>
<dbReference type="EC" id="1.14.12.17" evidence="3"/>
<sequence length="142" mass="16378">MKSIYGAVIASYHRARHTDQFFDTFYGIFLRKSPEIQLMFVHTDFPHQKLMLKESLLELLLFAECPAECEVIQRIGRRHTELKVKPEMYAMWVDALCEALALHDPEFSADLEQAWRNAMQPGIDLMLTVAKPPSGPGNRSRK</sequence>
<dbReference type="Proteomes" id="UP000317648">
    <property type="component" value="Chromosome"/>
</dbReference>
<dbReference type="InterPro" id="IPR009050">
    <property type="entry name" value="Globin-like_sf"/>
</dbReference>
<dbReference type="SUPFAM" id="SSF46458">
    <property type="entry name" value="Globin-like"/>
    <property type="match status" value="1"/>
</dbReference>
<evidence type="ECO:0000259" key="2">
    <source>
        <dbReference type="Pfam" id="PF00042"/>
    </source>
</evidence>
<gene>
    <name evidence="3" type="primary">hmp_1</name>
    <name evidence="3" type="ORF">Pla8534_03770</name>
</gene>
<evidence type="ECO:0000313" key="4">
    <source>
        <dbReference type="Proteomes" id="UP000317648"/>
    </source>
</evidence>
<dbReference type="GO" id="GO:0020037">
    <property type="term" value="F:heme binding"/>
    <property type="evidence" value="ECO:0007669"/>
    <property type="project" value="InterPro"/>
</dbReference>